<dbReference type="InterPro" id="IPR013762">
    <property type="entry name" value="Integrase-like_cat_sf"/>
</dbReference>
<accession>A0A918I3W9</accession>
<keyword evidence="3" id="KW-1185">Reference proteome</keyword>
<dbReference type="AlphaFoldDB" id="A0A918I3W9"/>
<dbReference type="GO" id="GO:0003677">
    <property type="term" value="F:DNA binding"/>
    <property type="evidence" value="ECO:0007669"/>
    <property type="project" value="InterPro"/>
</dbReference>
<comment type="caution">
    <text evidence="2">The sequence shown here is derived from an EMBL/GenBank/DDBJ whole genome shotgun (WGS) entry which is preliminary data.</text>
</comment>
<evidence type="ECO:0000256" key="1">
    <source>
        <dbReference type="SAM" id="MobiDB-lite"/>
    </source>
</evidence>
<reference evidence="2" key="1">
    <citation type="journal article" date="2014" name="Int. J. Syst. Evol. Microbiol.">
        <title>Complete genome sequence of Corynebacterium casei LMG S-19264T (=DSM 44701T), isolated from a smear-ripened cheese.</title>
        <authorList>
            <consortium name="US DOE Joint Genome Institute (JGI-PGF)"/>
            <person name="Walter F."/>
            <person name="Albersmeier A."/>
            <person name="Kalinowski J."/>
            <person name="Ruckert C."/>
        </authorList>
    </citation>
    <scope>NUCLEOTIDE SEQUENCE</scope>
    <source>
        <strain evidence="2">JCM 4391</strain>
    </source>
</reference>
<evidence type="ECO:0000313" key="3">
    <source>
        <dbReference type="Proteomes" id="UP000636661"/>
    </source>
</evidence>
<proteinExistence type="predicted"/>
<dbReference type="RefSeq" id="WP_189554686.1">
    <property type="nucleotide sequence ID" value="NZ_BMTP01000026.1"/>
</dbReference>
<dbReference type="Gene3D" id="1.10.443.10">
    <property type="entry name" value="Intergrase catalytic core"/>
    <property type="match status" value="1"/>
</dbReference>
<dbReference type="EMBL" id="BMTP01000026">
    <property type="protein sequence ID" value="GGU65782.1"/>
    <property type="molecule type" value="Genomic_DNA"/>
</dbReference>
<sequence length="122" mass="13283">MTQMSTGDAVRRTAAVERGITSADALFSMEGIPEGAVVPEPEGEAATEAAVERLGSRFARLDGQVRHALRSTRDHAGNLSSDRLQGLSEKGGPLDPPSLSRTFTTLLRRADLRRIRFDDLRH</sequence>
<organism evidence="2 3">
    <name type="scientific">Streptomyces lavendofoliae</name>
    <dbReference type="NCBI Taxonomy" id="67314"/>
    <lineage>
        <taxon>Bacteria</taxon>
        <taxon>Bacillati</taxon>
        <taxon>Actinomycetota</taxon>
        <taxon>Actinomycetes</taxon>
        <taxon>Kitasatosporales</taxon>
        <taxon>Streptomycetaceae</taxon>
        <taxon>Streptomyces</taxon>
    </lineage>
</organism>
<dbReference type="Proteomes" id="UP000636661">
    <property type="component" value="Unassembled WGS sequence"/>
</dbReference>
<dbReference type="GO" id="GO:0006310">
    <property type="term" value="P:DNA recombination"/>
    <property type="evidence" value="ECO:0007669"/>
    <property type="project" value="InterPro"/>
</dbReference>
<feature type="region of interest" description="Disordered" evidence="1">
    <location>
        <begin position="70"/>
        <end position="100"/>
    </location>
</feature>
<reference evidence="2" key="2">
    <citation type="submission" date="2020-09" db="EMBL/GenBank/DDBJ databases">
        <authorList>
            <person name="Sun Q."/>
            <person name="Ohkuma M."/>
        </authorList>
    </citation>
    <scope>NUCLEOTIDE SEQUENCE</scope>
    <source>
        <strain evidence="2">JCM 4391</strain>
    </source>
</reference>
<protein>
    <submittedName>
        <fullName evidence="2">Uncharacterized protein</fullName>
    </submittedName>
</protein>
<gene>
    <name evidence="2" type="ORF">GCM10010274_63030</name>
</gene>
<evidence type="ECO:0000313" key="2">
    <source>
        <dbReference type="EMBL" id="GGU65782.1"/>
    </source>
</evidence>
<name>A0A918I3W9_9ACTN</name>
<dbReference type="GO" id="GO:0015074">
    <property type="term" value="P:DNA integration"/>
    <property type="evidence" value="ECO:0007669"/>
    <property type="project" value="InterPro"/>
</dbReference>